<dbReference type="Proteomes" id="UP000471364">
    <property type="component" value="Unassembled WGS sequence"/>
</dbReference>
<name>A0ABQ6ULC6_9ACTN</name>
<protein>
    <submittedName>
        <fullName evidence="1">Uncharacterized protein</fullName>
    </submittedName>
</protein>
<comment type="caution">
    <text evidence="1">The sequence shown here is derived from an EMBL/GenBank/DDBJ whole genome shotgun (WGS) entry which is preliminary data.</text>
</comment>
<proteinExistence type="predicted"/>
<dbReference type="EMBL" id="WAAR01000017">
    <property type="protein sequence ID" value="KAB1117900.1"/>
    <property type="molecule type" value="Genomic_DNA"/>
</dbReference>
<organism evidence="1 2">
    <name type="scientific">Micromonospora aurantiaca</name>
    <name type="common">nom. illeg.</name>
    <dbReference type="NCBI Taxonomy" id="47850"/>
    <lineage>
        <taxon>Bacteria</taxon>
        <taxon>Bacillati</taxon>
        <taxon>Actinomycetota</taxon>
        <taxon>Actinomycetes</taxon>
        <taxon>Micromonosporales</taxon>
        <taxon>Micromonosporaceae</taxon>
        <taxon>Micromonospora</taxon>
    </lineage>
</organism>
<evidence type="ECO:0000313" key="1">
    <source>
        <dbReference type="EMBL" id="KAB1117900.1"/>
    </source>
</evidence>
<accession>A0ABQ6ULC6</accession>
<reference evidence="1 2" key="1">
    <citation type="submission" date="2019-09" db="EMBL/GenBank/DDBJ databases">
        <title>High taxonomic diversity of Micromonospora strains isolated from Medicago sativa nodules in different geographical locations.</title>
        <authorList>
            <person name="Martinez-Hidalgo P."/>
            <person name="Flores-Felix J.D."/>
            <person name="Velazquez E."/>
            <person name="Brau L."/>
            <person name="Trujillo M.E."/>
            <person name="Martinez-Molina E."/>
        </authorList>
    </citation>
    <scope>NUCLEOTIDE SEQUENCE [LARGE SCALE GENOMIC DNA]</scope>
    <source>
        <strain evidence="1 2">ALFB5</strain>
    </source>
</reference>
<gene>
    <name evidence="1" type="ORF">F6X54_05975</name>
</gene>
<sequence length="209" mass="22340">MVPADDPELVLVGIRSSEGNVRHPGVVSIPTMRVPAEWAIQETGVIRSGETRQLEGAEGTFGRTRSTSTAAGYAVEALLSKKVLDGSLLDTGYTSGRCAFRLAMRSDVDDPTGQDGSIEDTLMLTVLAICDFGADALRGRSHSYSQLEFVRSSDLVKAWRQRDGQLLFPAANPLEVCIRGLCVESAVRLLDSPAVIRAMSATGFGPGVR</sequence>
<evidence type="ECO:0000313" key="2">
    <source>
        <dbReference type="Proteomes" id="UP000471364"/>
    </source>
</evidence>
<keyword evidence="2" id="KW-1185">Reference proteome</keyword>